<dbReference type="CDD" id="cd09891">
    <property type="entry name" value="NGN_Bact_1"/>
    <property type="match status" value="1"/>
</dbReference>
<dbReference type="InterPro" id="IPR008991">
    <property type="entry name" value="Translation_prot_SH3-like_sf"/>
</dbReference>
<dbReference type="SUPFAM" id="SSF82679">
    <property type="entry name" value="N-utilization substance G protein NusG, N-terminal domain"/>
    <property type="match status" value="1"/>
</dbReference>
<dbReference type="PANTHER" id="PTHR30265">
    <property type="entry name" value="RHO-INTERACTING TRANSCRIPTION TERMINATION FACTOR NUSG"/>
    <property type="match status" value="1"/>
</dbReference>
<evidence type="ECO:0000256" key="7">
    <source>
        <dbReference type="RuleBase" id="RU000538"/>
    </source>
</evidence>
<evidence type="ECO:0000313" key="10">
    <source>
        <dbReference type="EMBL" id="PIP61460.1"/>
    </source>
</evidence>
<keyword evidence="1 5" id="KW-0806">Transcription termination</keyword>
<dbReference type="GO" id="GO:0032784">
    <property type="term" value="P:regulation of DNA-templated transcription elongation"/>
    <property type="evidence" value="ECO:0007669"/>
    <property type="project" value="InterPro"/>
</dbReference>
<comment type="similarity">
    <text evidence="5 7">Belongs to the NusG family.</text>
</comment>
<dbReference type="FunFam" id="2.30.30.30:FF:000002">
    <property type="entry name" value="Transcription termination/antitermination factor NusG"/>
    <property type="match status" value="1"/>
</dbReference>
<gene>
    <name evidence="5" type="primary">nusG</name>
    <name evidence="10" type="ORF">COW99_04125</name>
</gene>
<evidence type="ECO:0000259" key="9">
    <source>
        <dbReference type="SMART" id="SM00739"/>
    </source>
</evidence>
<evidence type="ECO:0000256" key="6">
    <source>
        <dbReference type="NCBIfam" id="TIGR00922"/>
    </source>
</evidence>
<dbReference type="GO" id="GO:0006353">
    <property type="term" value="P:DNA-templated transcription termination"/>
    <property type="evidence" value="ECO:0007669"/>
    <property type="project" value="UniProtKB-UniRule"/>
</dbReference>
<dbReference type="GO" id="GO:0006354">
    <property type="term" value="P:DNA-templated transcription elongation"/>
    <property type="evidence" value="ECO:0007669"/>
    <property type="project" value="UniProtKB-UniRule"/>
</dbReference>
<dbReference type="SMART" id="SM00738">
    <property type="entry name" value="NGN"/>
    <property type="match status" value="1"/>
</dbReference>
<dbReference type="GO" id="GO:0005829">
    <property type="term" value="C:cytosol"/>
    <property type="evidence" value="ECO:0007669"/>
    <property type="project" value="TreeGrafter"/>
</dbReference>
<dbReference type="Gene3D" id="2.30.30.30">
    <property type="match status" value="1"/>
</dbReference>
<evidence type="ECO:0000256" key="2">
    <source>
        <dbReference type="ARBA" id="ARBA00022814"/>
    </source>
</evidence>
<evidence type="ECO:0000256" key="1">
    <source>
        <dbReference type="ARBA" id="ARBA00022472"/>
    </source>
</evidence>
<feature type="domain" description="KOW" evidence="9">
    <location>
        <begin position="145"/>
        <end position="172"/>
    </location>
</feature>
<keyword evidence="4 5" id="KW-0804">Transcription</keyword>
<dbReference type="PRINTS" id="PR00338">
    <property type="entry name" value="NUSGTNSCPFCT"/>
</dbReference>
<sequence>MTDKDIIREQKVAENEAEMPSNDPKQSGRWYVVHTYAGHENKAKEALMQRVESLGLEEYIFEVIIPTRNVIQVRRGKKSERKERLFPGYILVRMHINDNSWLAVKTTPGVTAFVGAGSEPKPISNKEVDAIRKFMDLDAPMFKVKFSVGEAVKINDGPFAEFLGTIKEIDEEKGKVSVLVSIFGRETPVDLDFLQISKL</sequence>
<evidence type="ECO:0000256" key="5">
    <source>
        <dbReference type="HAMAP-Rule" id="MF_00948"/>
    </source>
</evidence>
<dbReference type="PROSITE" id="PS01014">
    <property type="entry name" value="NUSG"/>
    <property type="match status" value="1"/>
</dbReference>
<keyword evidence="3 5" id="KW-0805">Transcription regulation</keyword>
<keyword evidence="2 5" id="KW-0889">Transcription antitermination</keyword>
<evidence type="ECO:0000256" key="3">
    <source>
        <dbReference type="ARBA" id="ARBA00023015"/>
    </source>
</evidence>
<proteinExistence type="inferred from homology"/>
<accession>A0A2H0BWN0</accession>
<dbReference type="GO" id="GO:0031564">
    <property type="term" value="P:transcription antitermination"/>
    <property type="evidence" value="ECO:0007669"/>
    <property type="project" value="UniProtKB-UniRule"/>
</dbReference>
<dbReference type="Pfam" id="PF02357">
    <property type="entry name" value="NusG"/>
    <property type="match status" value="1"/>
</dbReference>
<dbReference type="InterPro" id="IPR001062">
    <property type="entry name" value="Transcrpt_antiterm_NusG"/>
</dbReference>
<protein>
    <recommendedName>
        <fullName evidence="5 6">Transcription termination/antitermination protein NusG</fullName>
    </recommendedName>
</protein>
<dbReference type="NCBIfam" id="TIGR00922">
    <property type="entry name" value="nusG"/>
    <property type="match status" value="1"/>
</dbReference>
<comment type="caution">
    <text evidence="10">The sequence shown here is derived from an EMBL/GenBank/DDBJ whole genome shotgun (WGS) entry which is preliminary data.</text>
</comment>
<dbReference type="InterPro" id="IPR014722">
    <property type="entry name" value="Rib_uL2_dom2"/>
</dbReference>
<dbReference type="SUPFAM" id="SSF50104">
    <property type="entry name" value="Translation proteins SH3-like domain"/>
    <property type="match status" value="1"/>
</dbReference>
<dbReference type="Gene3D" id="3.30.70.940">
    <property type="entry name" value="NusG, N-terminal domain"/>
    <property type="match status" value="1"/>
</dbReference>
<dbReference type="Proteomes" id="UP000231246">
    <property type="component" value="Unassembled WGS sequence"/>
</dbReference>
<dbReference type="PANTHER" id="PTHR30265:SF2">
    <property type="entry name" value="TRANSCRIPTION TERMINATION_ANTITERMINATION PROTEIN NUSG"/>
    <property type="match status" value="1"/>
</dbReference>
<dbReference type="EMBL" id="PCTA01000026">
    <property type="protein sequence ID" value="PIP61460.1"/>
    <property type="molecule type" value="Genomic_DNA"/>
</dbReference>
<dbReference type="InterPro" id="IPR043425">
    <property type="entry name" value="NusG-like"/>
</dbReference>
<dbReference type="SMART" id="SM00739">
    <property type="entry name" value="KOW"/>
    <property type="match status" value="1"/>
</dbReference>
<dbReference type="CDD" id="cd06091">
    <property type="entry name" value="KOW_NusG"/>
    <property type="match status" value="1"/>
</dbReference>
<evidence type="ECO:0000256" key="4">
    <source>
        <dbReference type="ARBA" id="ARBA00023163"/>
    </source>
</evidence>
<dbReference type="InterPro" id="IPR005824">
    <property type="entry name" value="KOW"/>
</dbReference>
<evidence type="ECO:0000259" key="8">
    <source>
        <dbReference type="SMART" id="SM00738"/>
    </source>
</evidence>
<reference evidence="10 11" key="1">
    <citation type="submission" date="2017-09" db="EMBL/GenBank/DDBJ databases">
        <title>Depth-based differentiation of microbial function through sediment-hosted aquifers and enrichment of novel symbionts in the deep terrestrial subsurface.</title>
        <authorList>
            <person name="Probst A.J."/>
            <person name="Ladd B."/>
            <person name="Jarett J.K."/>
            <person name="Geller-Mcgrath D.E."/>
            <person name="Sieber C.M."/>
            <person name="Emerson J.B."/>
            <person name="Anantharaman K."/>
            <person name="Thomas B.C."/>
            <person name="Malmstrom R."/>
            <person name="Stieglmeier M."/>
            <person name="Klingl A."/>
            <person name="Woyke T."/>
            <person name="Ryan C.M."/>
            <person name="Banfield J.F."/>
        </authorList>
    </citation>
    <scope>NUCLEOTIDE SEQUENCE [LARGE SCALE GENOMIC DNA]</scope>
    <source>
        <strain evidence="10">CG22_combo_CG10-13_8_21_14_all_38_20</strain>
    </source>
</reference>
<organism evidence="10 11">
    <name type="scientific">Candidatus Roizmanbacteria bacterium CG22_combo_CG10-13_8_21_14_all_38_20</name>
    <dbReference type="NCBI Taxonomy" id="1974862"/>
    <lineage>
        <taxon>Bacteria</taxon>
        <taxon>Candidatus Roizmaniibacteriota</taxon>
    </lineage>
</organism>
<feature type="domain" description="NusG-like N-terminal" evidence="8">
    <location>
        <begin position="27"/>
        <end position="135"/>
    </location>
</feature>
<dbReference type="InterPro" id="IPR036735">
    <property type="entry name" value="NGN_dom_sf"/>
</dbReference>
<name>A0A2H0BWN0_9BACT</name>
<dbReference type="HAMAP" id="MF_00948">
    <property type="entry name" value="NusG"/>
    <property type="match status" value="1"/>
</dbReference>
<dbReference type="InterPro" id="IPR015869">
    <property type="entry name" value="Transcrpt_antiterm_NusG_bac_CS"/>
</dbReference>
<dbReference type="AlphaFoldDB" id="A0A2H0BWN0"/>
<dbReference type="Pfam" id="PF00467">
    <property type="entry name" value="KOW"/>
    <property type="match status" value="1"/>
</dbReference>
<comment type="function">
    <text evidence="5 7">Participates in transcription elongation, termination and antitermination.</text>
</comment>
<dbReference type="InterPro" id="IPR006645">
    <property type="entry name" value="NGN-like_dom"/>
</dbReference>
<evidence type="ECO:0000313" key="11">
    <source>
        <dbReference type="Proteomes" id="UP000231246"/>
    </source>
</evidence>
<dbReference type="InterPro" id="IPR047050">
    <property type="entry name" value="NGN"/>
</dbReference>